<dbReference type="InterPro" id="IPR007138">
    <property type="entry name" value="ABM_dom"/>
</dbReference>
<comment type="caution">
    <text evidence="2">The sequence shown here is derived from an EMBL/GenBank/DDBJ whole genome shotgun (WGS) entry which is preliminary data.</text>
</comment>
<evidence type="ECO:0000313" key="2">
    <source>
        <dbReference type="EMBL" id="RNE67342.1"/>
    </source>
</evidence>
<dbReference type="AlphaFoldDB" id="A0A3M8LR19"/>
<dbReference type="Gene3D" id="3.30.70.100">
    <property type="match status" value="1"/>
</dbReference>
<dbReference type="Pfam" id="PF03992">
    <property type="entry name" value="ABM"/>
    <property type="match status" value="1"/>
</dbReference>
<dbReference type="Proteomes" id="UP000279859">
    <property type="component" value="Unassembled WGS sequence"/>
</dbReference>
<keyword evidence="2" id="KW-0503">Monooxygenase</keyword>
<dbReference type="PANTHER" id="PTHR33336:SF15">
    <property type="entry name" value="ABM DOMAIN-CONTAINING PROTEIN"/>
    <property type="match status" value="1"/>
</dbReference>
<dbReference type="InterPro" id="IPR050744">
    <property type="entry name" value="AI-2_Isomerase_LsrG"/>
</dbReference>
<evidence type="ECO:0000313" key="3">
    <source>
        <dbReference type="Proteomes" id="UP000279859"/>
    </source>
</evidence>
<keyword evidence="3" id="KW-1185">Reference proteome</keyword>
<feature type="domain" description="ABM" evidence="1">
    <location>
        <begin position="14"/>
        <end position="103"/>
    </location>
</feature>
<keyword evidence="2" id="KW-0560">Oxidoreductase</keyword>
<dbReference type="RefSeq" id="WP_123044372.1">
    <property type="nucleotide sequence ID" value="NZ_RDSR01000001.1"/>
</dbReference>
<sequence>MTGISLTAAKSDVAILMPVFVAKPEFRAALQNELTKLQAHSREDHGCVDYSVFVDANDLDRFILYEEWSTEEALHAHNEQEHVKNFLDVVPDWLVRPLEVTRLRTVGNGAPEGP</sequence>
<dbReference type="PROSITE" id="PS51725">
    <property type="entry name" value="ABM"/>
    <property type="match status" value="1"/>
</dbReference>
<dbReference type="InterPro" id="IPR011008">
    <property type="entry name" value="Dimeric_a/b-barrel"/>
</dbReference>
<evidence type="ECO:0000259" key="1">
    <source>
        <dbReference type="PROSITE" id="PS51725"/>
    </source>
</evidence>
<proteinExistence type="predicted"/>
<reference evidence="2 3" key="1">
    <citation type="submission" date="2018-11" db="EMBL/GenBank/DDBJ databases">
        <title>Cryobacterium sp. nov., isolated from rhizosphere soil of lettuce.</title>
        <authorList>
            <person name="Wang Y."/>
        </authorList>
    </citation>
    <scope>NUCLEOTIDE SEQUENCE [LARGE SCALE GENOMIC DNA]</scope>
    <source>
        <strain evidence="2 3">NEAU-85</strain>
    </source>
</reference>
<accession>A0A3M8LR19</accession>
<dbReference type="SUPFAM" id="SSF54909">
    <property type="entry name" value="Dimeric alpha+beta barrel"/>
    <property type="match status" value="1"/>
</dbReference>
<name>A0A3M8LR19_9MICO</name>
<dbReference type="PANTHER" id="PTHR33336">
    <property type="entry name" value="QUINOL MONOOXYGENASE YGIN-RELATED"/>
    <property type="match status" value="1"/>
</dbReference>
<protein>
    <submittedName>
        <fullName evidence="2">Antibiotic biosynthesis monooxygenase</fullName>
    </submittedName>
</protein>
<organism evidence="2 3">
    <name type="scientific">Cryobacterium tepidiphilum</name>
    <dbReference type="NCBI Taxonomy" id="2486026"/>
    <lineage>
        <taxon>Bacteria</taxon>
        <taxon>Bacillati</taxon>
        <taxon>Actinomycetota</taxon>
        <taxon>Actinomycetes</taxon>
        <taxon>Micrococcales</taxon>
        <taxon>Microbacteriaceae</taxon>
        <taxon>Cryobacterium</taxon>
    </lineage>
</organism>
<dbReference type="OrthoDB" id="5241825at2"/>
<dbReference type="EMBL" id="RDSR01000001">
    <property type="protein sequence ID" value="RNE67342.1"/>
    <property type="molecule type" value="Genomic_DNA"/>
</dbReference>
<gene>
    <name evidence="2" type="ORF">EEJ31_00760</name>
</gene>
<dbReference type="GO" id="GO:0004497">
    <property type="term" value="F:monooxygenase activity"/>
    <property type="evidence" value="ECO:0007669"/>
    <property type="project" value="UniProtKB-KW"/>
</dbReference>